<protein>
    <submittedName>
        <fullName evidence="1">Uncharacterized protein</fullName>
    </submittedName>
</protein>
<sequence length="67" mass="7986">MLETIDILRKKERNIIHADNQSAIDYLHLQYPWYTQHQIKEVIKTAGPLYTNIERVLRQKHVVTTAE</sequence>
<comment type="caution">
    <text evidence="1">The sequence shown here is derived from an EMBL/GenBank/DDBJ whole genome shotgun (WGS) entry which is preliminary data.</text>
</comment>
<gene>
    <name evidence="1" type="ORF">FC093_07605</name>
</gene>
<organism evidence="1 2">
    <name type="scientific">Ilyomonas limi</name>
    <dbReference type="NCBI Taxonomy" id="2575867"/>
    <lineage>
        <taxon>Bacteria</taxon>
        <taxon>Pseudomonadati</taxon>
        <taxon>Bacteroidota</taxon>
        <taxon>Chitinophagia</taxon>
        <taxon>Chitinophagales</taxon>
        <taxon>Chitinophagaceae</taxon>
        <taxon>Ilyomonas</taxon>
    </lineage>
</organism>
<keyword evidence="2" id="KW-1185">Reference proteome</keyword>
<dbReference type="Proteomes" id="UP000305848">
    <property type="component" value="Unassembled WGS sequence"/>
</dbReference>
<reference evidence="1 2" key="1">
    <citation type="submission" date="2019-05" db="EMBL/GenBank/DDBJ databases">
        <title>Panacibacter sp. strain 17mud1-8 Genome sequencing and assembly.</title>
        <authorList>
            <person name="Chhetri G."/>
        </authorList>
    </citation>
    <scope>NUCLEOTIDE SEQUENCE [LARGE SCALE GENOMIC DNA]</scope>
    <source>
        <strain evidence="1 2">17mud1-8</strain>
    </source>
</reference>
<name>A0A4U3L4R2_9BACT</name>
<accession>A0A4U3L4R2</accession>
<dbReference type="AlphaFoldDB" id="A0A4U3L4R2"/>
<dbReference type="EMBL" id="SZQL01000004">
    <property type="protein sequence ID" value="TKK69932.1"/>
    <property type="molecule type" value="Genomic_DNA"/>
</dbReference>
<evidence type="ECO:0000313" key="2">
    <source>
        <dbReference type="Proteomes" id="UP000305848"/>
    </source>
</evidence>
<dbReference type="OrthoDB" id="679144at2"/>
<proteinExistence type="predicted"/>
<dbReference type="RefSeq" id="WP_137261154.1">
    <property type="nucleotide sequence ID" value="NZ_SZQL01000004.1"/>
</dbReference>
<evidence type="ECO:0000313" key="1">
    <source>
        <dbReference type="EMBL" id="TKK69932.1"/>
    </source>
</evidence>